<dbReference type="AlphaFoldDB" id="A0A4U1CQ46"/>
<evidence type="ECO:0000313" key="2">
    <source>
        <dbReference type="EMBL" id="TKC09436.1"/>
    </source>
</evidence>
<dbReference type="InterPro" id="IPR012338">
    <property type="entry name" value="Beta-lactam/transpept-like"/>
</dbReference>
<accession>A0A4U1CQ46</accession>
<evidence type="ECO:0000313" key="3">
    <source>
        <dbReference type="Proteomes" id="UP000307244"/>
    </source>
</evidence>
<dbReference type="PANTHER" id="PTHR46825">
    <property type="entry name" value="D-ALANYL-D-ALANINE-CARBOXYPEPTIDASE/ENDOPEPTIDASE AMPH"/>
    <property type="match status" value="1"/>
</dbReference>
<reference evidence="2 3" key="1">
    <citation type="submission" date="2019-04" db="EMBL/GenBank/DDBJ databases">
        <title>Pedobacter sp. RP-3-15 sp. nov., isolated from Arctic soil.</title>
        <authorList>
            <person name="Dahal R.H."/>
            <person name="Kim D.-U."/>
        </authorList>
    </citation>
    <scope>NUCLEOTIDE SEQUENCE [LARGE SCALE GENOMIC DNA]</scope>
    <source>
        <strain evidence="2 3">RP-3-15</strain>
    </source>
</reference>
<dbReference type="Proteomes" id="UP000307244">
    <property type="component" value="Unassembled WGS sequence"/>
</dbReference>
<dbReference type="EMBL" id="SWBQ01000001">
    <property type="protein sequence ID" value="TKC09436.1"/>
    <property type="molecule type" value="Genomic_DNA"/>
</dbReference>
<dbReference type="RefSeq" id="WP_136834847.1">
    <property type="nucleotide sequence ID" value="NZ_SWBQ01000001.1"/>
</dbReference>
<organism evidence="2 3">
    <name type="scientific">Pedobacter frigoris</name>
    <dbReference type="NCBI Taxonomy" id="2571272"/>
    <lineage>
        <taxon>Bacteria</taxon>
        <taxon>Pseudomonadati</taxon>
        <taxon>Bacteroidota</taxon>
        <taxon>Sphingobacteriia</taxon>
        <taxon>Sphingobacteriales</taxon>
        <taxon>Sphingobacteriaceae</taxon>
        <taxon>Pedobacter</taxon>
    </lineage>
</organism>
<sequence>MSIRNTTRTVIVFKLAFLFTTLLKAQSISFPPASISANLTHASTEFIKKNSGSPGVIIRIYKPGNWDWTFVSGTGNISSNTPATPDMVFRIASISKLFCATAVLQLASKGIISLDDKIGLWLSKEYIEKLKNGDQITIRNLLQHTSGLYEPQATTNFLQNPSKDYSTSILSIISNQELSFTYGAHHYSGANYNLLAEIVKIASGMTYKDYLAKHIFKPLGLNNTYVDALPSGSGYFHGYIPCAVLPNCKSDDTNLLVDYSHANMSWGAGSADISSNTKDLISFYAALKGGKLLPGAWVDSMTTKPVKPAHKQMYSNYGYGTMIFEDGLATGHTGNAAGYTNFLCQIAGKDIYVCISMNRYFIPFSGLKDYLSAIKHSCY</sequence>
<dbReference type="InterPro" id="IPR050491">
    <property type="entry name" value="AmpC-like"/>
</dbReference>
<name>A0A4U1CQ46_9SPHI</name>
<evidence type="ECO:0000259" key="1">
    <source>
        <dbReference type="Pfam" id="PF00144"/>
    </source>
</evidence>
<dbReference type="InterPro" id="IPR001466">
    <property type="entry name" value="Beta-lactam-related"/>
</dbReference>
<dbReference type="SUPFAM" id="SSF56601">
    <property type="entry name" value="beta-lactamase/transpeptidase-like"/>
    <property type="match status" value="1"/>
</dbReference>
<dbReference type="OrthoDB" id="9793489at2"/>
<keyword evidence="3" id="KW-1185">Reference proteome</keyword>
<gene>
    <name evidence="2" type="ORF">FA047_04910</name>
</gene>
<feature type="domain" description="Beta-lactamase-related" evidence="1">
    <location>
        <begin position="51"/>
        <end position="361"/>
    </location>
</feature>
<dbReference type="Gene3D" id="3.40.710.10">
    <property type="entry name" value="DD-peptidase/beta-lactamase superfamily"/>
    <property type="match status" value="1"/>
</dbReference>
<comment type="caution">
    <text evidence="2">The sequence shown here is derived from an EMBL/GenBank/DDBJ whole genome shotgun (WGS) entry which is preliminary data.</text>
</comment>
<dbReference type="Pfam" id="PF00144">
    <property type="entry name" value="Beta-lactamase"/>
    <property type="match status" value="1"/>
</dbReference>
<proteinExistence type="predicted"/>
<protein>
    <submittedName>
        <fullName evidence="2">Beta-lactamase family protein</fullName>
    </submittedName>
</protein>
<dbReference type="PANTHER" id="PTHR46825:SF7">
    <property type="entry name" value="D-ALANYL-D-ALANINE CARBOXYPEPTIDASE"/>
    <property type="match status" value="1"/>
</dbReference>